<dbReference type="Pfam" id="PF02894">
    <property type="entry name" value="GFO_IDH_MocA_C"/>
    <property type="match status" value="1"/>
</dbReference>
<keyword evidence="2" id="KW-0560">Oxidoreductase</keyword>
<dbReference type="Pfam" id="PF01408">
    <property type="entry name" value="GFO_IDH_MocA"/>
    <property type="match status" value="1"/>
</dbReference>
<proteinExistence type="inferred from homology"/>
<reference evidence="5 6" key="1">
    <citation type="submission" date="2020-07" db="EMBL/GenBank/DDBJ databases">
        <title>Endozoicomonas sp. nov., isolated from sediment.</title>
        <authorList>
            <person name="Gu T."/>
        </authorList>
    </citation>
    <scope>NUCLEOTIDE SEQUENCE [LARGE SCALE GENOMIC DNA]</scope>
    <source>
        <strain evidence="5 6">SM1973</strain>
    </source>
</reference>
<sequence length="343" mass="38530">MIKTGIIGYGFSAQTFHLPFIKHLNEFELTAISSSKSEQVLADNPGMQVYDTAEQLIKDNTTELVIITSPNDTHYDLAKLALANGKHVIVEKPFVTQVAQGEELIALAKEKELVLSTYHNRRWDGDFLTIQQIIESKALGEIRVFESHFDRFRPISRQRWREQAGEGTGIWYDLGSHLVDQALCLFGWPKAITACCRALRENSQVTDYFHVQLHYPNHEVVLCSSPFSAGPGLRFQLEGTKGSFVKYGLDPQEDQLKQGRGPASENWAREVEAKHGMLFQEDKEAIYPTLLGGYQHYFSNIAQAIKHNKTVAVTAEQALAVINIIQLAERSSAMGQTIPLLNE</sequence>
<evidence type="ECO:0000259" key="3">
    <source>
        <dbReference type="Pfam" id="PF01408"/>
    </source>
</evidence>
<organism evidence="5 6">
    <name type="scientific">Spartinivicinus marinus</name>
    <dbReference type="NCBI Taxonomy" id="2994442"/>
    <lineage>
        <taxon>Bacteria</taxon>
        <taxon>Pseudomonadati</taxon>
        <taxon>Pseudomonadota</taxon>
        <taxon>Gammaproteobacteria</taxon>
        <taxon>Oceanospirillales</taxon>
        <taxon>Zooshikellaceae</taxon>
        <taxon>Spartinivicinus</taxon>
    </lineage>
</organism>
<comment type="similarity">
    <text evidence="1">Belongs to the Gfo/Idh/MocA family.</text>
</comment>
<protein>
    <submittedName>
        <fullName evidence="5">Oxidoreductase</fullName>
    </submittedName>
</protein>
<dbReference type="Gene3D" id="3.40.50.720">
    <property type="entry name" value="NAD(P)-binding Rossmann-like Domain"/>
    <property type="match status" value="1"/>
</dbReference>
<dbReference type="Proteomes" id="UP000569732">
    <property type="component" value="Unassembled WGS sequence"/>
</dbReference>
<gene>
    <name evidence="5" type="ORF">H0A36_02385</name>
</gene>
<feature type="domain" description="Gfo/Idh/MocA-like oxidoreductase C-terminal" evidence="4">
    <location>
        <begin position="133"/>
        <end position="340"/>
    </location>
</feature>
<accession>A0A853I5I1</accession>
<name>A0A853I5I1_9GAMM</name>
<dbReference type="PANTHER" id="PTHR43708:SF5">
    <property type="entry name" value="CONSERVED EXPRESSED OXIDOREDUCTASE (EUROFUNG)-RELATED"/>
    <property type="match status" value="1"/>
</dbReference>
<dbReference type="RefSeq" id="WP_180566862.1">
    <property type="nucleotide sequence ID" value="NZ_JACCKB010000002.1"/>
</dbReference>
<dbReference type="GO" id="GO:0000166">
    <property type="term" value="F:nucleotide binding"/>
    <property type="evidence" value="ECO:0007669"/>
    <property type="project" value="InterPro"/>
</dbReference>
<dbReference type="InterPro" id="IPR004104">
    <property type="entry name" value="Gfo/Idh/MocA-like_OxRdtase_C"/>
</dbReference>
<dbReference type="InterPro" id="IPR000683">
    <property type="entry name" value="Gfo/Idh/MocA-like_OxRdtase_N"/>
</dbReference>
<evidence type="ECO:0000259" key="4">
    <source>
        <dbReference type="Pfam" id="PF02894"/>
    </source>
</evidence>
<evidence type="ECO:0000256" key="2">
    <source>
        <dbReference type="ARBA" id="ARBA00023002"/>
    </source>
</evidence>
<dbReference type="NCBIfam" id="NF008607">
    <property type="entry name" value="PRK11579.1"/>
    <property type="match status" value="1"/>
</dbReference>
<dbReference type="SUPFAM" id="SSF51735">
    <property type="entry name" value="NAD(P)-binding Rossmann-fold domains"/>
    <property type="match status" value="1"/>
</dbReference>
<dbReference type="Gene3D" id="3.30.360.10">
    <property type="entry name" value="Dihydrodipicolinate Reductase, domain 2"/>
    <property type="match status" value="1"/>
</dbReference>
<dbReference type="AlphaFoldDB" id="A0A853I5I1"/>
<comment type="caution">
    <text evidence="5">The sequence shown here is derived from an EMBL/GenBank/DDBJ whole genome shotgun (WGS) entry which is preliminary data.</text>
</comment>
<evidence type="ECO:0000256" key="1">
    <source>
        <dbReference type="ARBA" id="ARBA00010928"/>
    </source>
</evidence>
<feature type="domain" description="Gfo/Idh/MocA-like oxidoreductase N-terminal" evidence="3">
    <location>
        <begin position="2"/>
        <end position="119"/>
    </location>
</feature>
<dbReference type="GO" id="GO:0016491">
    <property type="term" value="F:oxidoreductase activity"/>
    <property type="evidence" value="ECO:0007669"/>
    <property type="project" value="UniProtKB-KW"/>
</dbReference>
<evidence type="ECO:0000313" key="6">
    <source>
        <dbReference type="Proteomes" id="UP000569732"/>
    </source>
</evidence>
<keyword evidence="6" id="KW-1185">Reference proteome</keyword>
<dbReference type="InterPro" id="IPR036291">
    <property type="entry name" value="NAD(P)-bd_dom_sf"/>
</dbReference>
<dbReference type="InterPro" id="IPR051317">
    <property type="entry name" value="Gfo/Idh/MocA_oxidoreduct"/>
</dbReference>
<evidence type="ECO:0000313" key="5">
    <source>
        <dbReference type="EMBL" id="NYZ64837.1"/>
    </source>
</evidence>
<dbReference type="EMBL" id="JACCKB010000002">
    <property type="protein sequence ID" value="NYZ64837.1"/>
    <property type="molecule type" value="Genomic_DNA"/>
</dbReference>
<dbReference type="PANTHER" id="PTHR43708">
    <property type="entry name" value="CONSERVED EXPRESSED OXIDOREDUCTASE (EUROFUNG)"/>
    <property type="match status" value="1"/>
</dbReference>